<proteinExistence type="predicted"/>
<evidence type="ECO:0000313" key="3">
    <source>
        <dbReference type="Proteomes" id="UP001150062"/>
    </source>
</evidence>
<comment type="caution">
    <text evidence="2">The sequence shown here is derived from an EMBL/GenBank/DDBJ whole genome shotgun (WGS) entry which is preliminary data.</text>
</comment>
<feature type="region of interest" description="Disordered" evidence="1">
    <location>
        <begin position="190"/>
        <end position="242"/>
    </location>
</feature>
<accession>A0ABQ8YBF1</accession>
<name>A0ABQ8YBF1_9EUKA</name>
<sequence length="332" mass="39536">MNKKKNNNHTIDKNYFEYFSRKFSIVPPIKITRRTKRKPVTTRRTRQIICKHKNYKKTKKLLTNEGFRTKKIQKTCHQCSTTRHVKRHQIILFLKILSNNNSITHTIHQELHETLLCDYCVDTKQLGFMQKKIKANCKVLNLQLCISQSTSNKNWYKLISDTKKGVQRKEKKWKSIVLLEEEKMHFDTLSKEENEKYMTSDDDEDSYESSDEGSDEQEQDEEEEVKELEELEELEEQEEAKEVKEVIEVGEVEVEEKEVKEDQKKAVVEIIDIDQIEEKTLKSQVYIDLEMEYEKTEQKSDDEIEIISMSEKKILDKLDTKNNNRSNLMKNN</sequence>
<dbReference type="EMBL" id="JAOAOG010000185">
    <property type="protein sequence ID" value="KAJ6241899.1"/>
    <property type="molecule type" value="Genomic_DNA"/>
</dbReference>
<feature type="compositionally biased region" description="Acidic residues" evidence="1">
    <location>
        <begin position="200"/>
        <end position="239"/>
    </location>
</feature>
<organism evidence="2 3">
    <name type="scientific">Anaeramoeba flamelloides</name>
    <dbReference type="NCBI Taxonomy" id="1746091"/>
    <lineage>
        <taxon>Eukaryota</taxon>
        <taxon>Metamonada</taxon>
        <taxon>Anaeramoebidae</taxon>
        <taxon>Anaeramoeba</taxon>
    </lineage>
</organism>
<gene>
    <name evidence="2" type="ORF">M0813_23041</name>
</gene>
<protein>
    <submittedName>
        <fullName evidence="2">Uncharacterized protein</fullName>
    </submittedName>
</protein>
<feature type="compositionally biased region" description="Basic and acidic residues" evidence="1">
    <location>
        <begin position="190"/>
        <end position="199"/>
    </location>
</feature>
<evidence type="ECO:0000256" key="1">
    <source>
        <dbReference type="SAM" id="MobiDB-lite"/>
    </source>
</evidence>
<keyword evidence="3" id="KW-1185">Reference proteome</keyword>
<dbReference type="Proteomes" id="UP001150062">
    <property type="component" value="Unassembled WGS sequence"/>
</dbReference>
<evidence type="ECO:0000313" key="2">
    <source>
        <dbReference type="EMBL" id="KAJ6241899.1"/>
    </source>
</evidence>
<reference evidence="2" key="1">
    <citation type="submission" date="2022-08" db="EMBL/GenBank/DDBJ databases">
        <title>Novel sulfate-reducing endosymbionts in the free-living metamonad Anaeramoeba.</title>
        <authorList>
            <person name="Jerlstrom-Hultqvist J."/>
            <person name="Cepicka I."/>
            <person name="Gallot-Lavallee L."/>
            <person name="Salas-Leiva D."/>
            <person name="Curtis B.A."/>
            <person name="Zahonova K."/>
            <person name="Pipaliya S."/>
            <person name="Dacks J."/>
            <person name="Roger A.J."/>
        </authorList>
    </citation>
    <scope>NUCLEOTIDE SEQUENCE</scope>
    <source>
        <strain evidence="2">Schooner1</strain>
    </source>
</reference>